<reference evidence="1" key="1">
    <citation type="submission" date="2023-12" db="EMBL/GenBank/DDBJ databases">
        <authorList>
            <person name="Brown T."/>
        </authorList>
    </citation>
    <scope>NUCLEOTIDE SEQUENCE</scope>
</reference>
<name>A0ABP0A3A7_PIPNA</name>
<accession>A0ABP0A3A7</accession>
<keyword evidence="2" id="KW-1185">Reference proteome</keyword>
<gene>
    <name evidence="1" type="ORF">MPIPNATIZW_LOCUS13302</name>
</gene>
<dbReference type="Proteomes" id="UP001314169">
    <property type="component" value="Chromosome 4"/>
</dbReference>
<proteinExistence type="predicted"/>
<dbReference type="EMBL" id="OY882861">
    <property type="protein sequence ID" value="CAK6444996.1"/>
    <property type="molecule type" value="Genomic_DNA"/>
</dbReference>
<organism evidence="1 2">
    <name type="scientific">Pipistrellus nathusii</name>
    <name type="common">Nathusius' pipistrelle</name>
    <dbReference type="NCBI Taxonomy" id="59473"/>
    <lineage>
        <taxon>Eukaryota</taxon>
        <taxon>Metazoa</taxon>
        <taxon>Chordata</taxon>
        <taxon>Craniata</taxon>
        <taxon>Vertebrata</taxon>
        <taxon>Euteleostomi</taxon>
        <taxon>Mammalia</taxon>
        <taxon>Eutheria</taxon>
        <taxon>Laurasiatheria</taxon>
        <taxon>Chiroptera</taxon>
        <taxon>Yangochiroptera</taxon>
        <taxon>Vespertilionidae</taxon>
        <taxon>Pipistrellus</taxon>
    </lineage>
</organism>
<sequence length="126" mass="13507">MKGEGLPPSELQVMRGLFYSFAGFLVTLSDVTPPLRHIGSYSRTTVHCWVRGTSFGSSTGWCLQDEGMGSCYGCFKSFLQSFQRATVSLLPQTPSHVGRSAGLMKACSCMRTDGLAGCGSHLSVSL</sequence>
<evidence type="ECO:0000313" key="2">
    <source>
        <dbReference type="Proteomes" id="UP001314169"/>
    </source>
</evidence>
<protein>
    <submittedName>
        <fullName evidence="1">Uncharacterized protein</fullName>
    </submittedName>
</protein>
<evidence type="ECO:0000313" key="1">
    <source>
        <dbReference type="EMBL" id="CAK6444996.1"/>
    </source>
</evidence>